<proteinExistence type="predicted"/>
<organism evidence="1 2">
    <name type="scientific">Cerrena zonata</name>
    <dbReference type="NCBI Taxonomy" id="2478898"/>
    <lineage>
        <taxon>Eukaryota</taxon>
        <taxon>Fungi</taxon>
        <taxon>Dikarya</taxon>
        <taxon>Basidiomycota</taxon>
        <taxon>Agaricomycotina</taxon>
        <taxon>Agaricomycetes</taxon>
        <taxon>Polyporales</taxon>
        <taxon>Cerrenaceae</taxon>
        <taxon>Cerrena</taxon>
    </lineage>
</organism>
<dbReference type="InterPro" id="IPR040521">
    <property type="entry name" value="KDZ"/>
</dbReference>
<reference evidence="1 2" key="1">
    <citation type="submission" date="2022-09" db="EMBL/GenBank/DDBJ databases">
        <authorList>
            <person name="Palmer J.M."/>
        </authorList>
    </citation>
    <scope>NUCLEOTIDE SEQUENCE [LARGE SCALE GENOMIC DNA]</scope>
    <source>
        <strain evidence="1 2">DSM 7382</strain>
    </source>
</reference>
<dbReference type="EMBL" id="JASBNA010000010">
    <property type="protein sequence ID" value="KAK7688463.1"/>
    <property type="molecule type" value="Genomic_DNA"/>
</dbReference>
<dbReference type="AlphaFoldDB" id="A0AAW0G469"/>
<dbReference type="Proteomes" id="UP001385951">
    <property type="component" value="Unassembled WGS sequence"/>
</dbReference>
<dbReference type="Pfam" id="PF18758">
    <property type="entry name" value="KDZ"/>
    <property type="match status" value="1"/>
</dbReference>
<comment type="caution">
    <text evidence="1">The sequence shown here is derived from an EMBL/GenBank/DDBJ whole genome shotgun (WGS) entry which is preliminary data.</text>
</comment>
<gene>
    <name evidence="1" type="ORF">QCA50_008001</name>
</gene>
<name>A0AAW0G469_9APHY</name>
<sequence>MPLPVVTTLFYGSMTWCKVCQISTFSPLEILEERFAHGSNINCRFSITALHSSLTPAIYEKKIAFPANAFHDYSYNFQCQSKNHPNIFEEVELEDFESMEYVFSGSNTISAVTHFTFFYCFHLRTITYYCPWDTNKYVNLRTFILNNYKQAFEIIEHNTEALKDFK</sequence>
<accession>A0AAW0G469</accession>
<protein>
    <submittedName>
        <fullName evidence="1">Uncharacterized protein</fullName>
    </submittedName>
</protein>
<evidence type="ECO:0000313" key="1">
    <source>
        <dbReference type="EMBL" id="KAK7688463.1"/>
    </source>
</evidence>
<keyword evidence="2" id="KW-1185">Reference proteome</keyword>
<evidence type="ECO:0000313" key="2">
    <source>
        <dbReference type="Proteomes" id="UP001385951"/>
    </source>
</evidence>